<dbReference type="EMBL" id="JACHWF010000006">
    <property type="protein sequence ID" value="MBB3010015.1"/>
    <property type="molecule type" value="Genomic_DNA"/>
</dbReference>
<sequence>MAQICQKIERELMEMLGEKSDIAKPTAESGIVL</sequence>
<reference evidence="1 2" key="1">
    <citation type="submission" date="2020-08" db="EMBL/GenBank/DDBJ databases">
        <title>Genomic Encyclopedia of Type Strains, Phase IV (KMG-V): Genome sequencing to study the core and pangenomes of soil and plant-associated prokaryotes.</title>
        <authorList>
            <person name="Whitman W."/>
        </authorList>
    </citation>
    <scope>NUCLEOTIDE SEQUENCE [LARGE SCALE GENOMIC DNA]</scope>
    <source>
        <strain evidence="1 2">SLV-2362</strain>
    </source>
</reference>
<accession>A0A7W4VFM4</accession>
<keyword evidence="2" id="KW-1185">Reference proteome</keyword>
<evidence type="ECO:0000313" key="1">
    <source>
        <dbReference type="EMBL" id="MBB3010015.1"/>
    </source>
</evidence>
<dbReference type="Proteomes" id="UP000578036">
    <property type="component" value="Unassembled WGS sequence"/>
</dbReference>
<comment type="caution">
    <text evidence="1">The sequence shown here is derived from an EMBL/GenBank/DDBJ whole genome shotgun (WGS) entry which is preliminary data.</text>
</comment>
<proteinExistence type="predicted"/>
<name>A0A7W4VFM4_9BURK</name>
<protein>
    <submittedName>
        <fullName evidence="1">Uncharacterized protein</fullName>
    </submittedName>
</protein>
<organism evidence="1 2">
    <name type="scientific">Cupriavidus alkaliphilus</name>
    <dbReference type="NCBI Taxonomy" id="942866"/>
    <lineage>
        <taxon>Bacteria</taxon>
        <taxon>Pseudomonadati</taxon>
        <taxon>Pseudomonadota</taxon>
        <taxon>Betaproteobacteria</taxon>
        <taxon>Burkholderiales</taxon>
        <taxon>Burkholderiaceae</taxon>
        <taxon>Cupriavidus</taxon>
    </lineage>
</organism>
<gene>
    <name evidence="1" type="ORF">FHX61_004691</name>
</gene>
<dbReference type="AlphaFoldDB" id="A0A7W4VFM4"/>
<evidence type="ECO:0000313" key="2">
    <source>
        <dbReference type="Proteomes" id="UP000578036"/>
    </source>
</evidence>